<organism evidence="16 17">
    <name type="scientific">Thlaspi arvense</name>
    <name type="common">Field penny-cress</name>
    <dbReference type="NCBI Taxonomy" id="13288"/>
    <lineage>
        <taxon>Eukaryota</taxon>
        <taxon>Viridiplantae</taxon>
        <taxon>Streptophyta</taxon>
        <taxon>Embryophyta</taxon>
        <taxon>Tracheophyta</taxon>
        <taxon>Spermatophyta</taxon>
        <taxon>Magnoliopsida</taxon>
        <taxon>eudicotyledons</taxon>
        <taxon>Gunneridae</taxon>
        <taxon>Pentapetalae</taxon>
        <taxon>rosids</taxon>
        <taxon>malvids</taxon>
        <taxon>Brassicales</taxon>
        <taxon>Brassicaceae</taxon>
        <taxon>Thlaspideae</taxon>
        <taxon>Thlaspi</taxon>
    </lineage>
</organism>
<dbReference type="InterPro" id="IPR020059">
    <property type="entry name" value="Glu/Gln-tRNA-synth_Ib_codon-bd"/>
</dbReference>
<feature type="domain" description="Glutamyl/glutaminyl-tRNA synthetase class Ib catalytic" evidence="12">
    <location>
        <begin position="440"/>
        <end position="539"/>
    </location>
</feature>
<proteinExistence type="inferred from homology"/>
<evidence type="ECO:0000256" key="1">
    <source>
        <dbReference type="ARBA" id="ARBA00005594"/>
    </source>
</evidence>
<evidence type="ECO:0000313" key="16">
    <source>
        <dbReference type="EMBL" id="CAH2071389.1"/>
    </source>
</evidence>
<keyword evidence="4" id="KW-0436">Ligase</keyword>
<dbReference type="InterPro" id="IPR011035">
    <property type="entry name" value="Ribosomal_bL25/Gln-tRNA_synth"/>
</dbReference>
<dbReference type="PANTHER" id="PTHR43097:SF4">
    <property type="entry name" value="GLUTAMINE--TRNA LIGASE"/>
    <property type="match status" value="1"/>
</dbReference>
<dbReference type="FunFam" id="2.40.240.10:FF:000007">
    <property type="entry name" value="Glutamine--tRNA ligase"/>
    <property type="match status" value="1"/>
</dbReference>
<dbReference type="Pfam" id="PF03950">
    <property type="entry name" value="tRNA-synt_1c_C"/>
    <property type="match status" value="1"/>
</dbReference>
<dbReference type="Proteomes" id="UP000836841">
    <property type="component" value="Chromosome 6"/>
</dbReference>
<dbReference type="PANTHER" id="PTHR43097">
    <property type="entry name" value="GLUTAMINE-TRNA LIGASE"/>
    <property type="match status" value="1"/>
</dbReference>
<dbReference type="InterPro" id="IPR001619">
    <property type="entry name" value="Sec1-like"/>
</dbReference>
<dbReference type="InterPro" id="IPR020056">
    <property type="entry name" value="Rbsml_bL25/Gln-tRNA_synth_N"/>
</dbReference>
<feature type="domain" description="tRNA synthetases class I (E and Q) anti-codon binding" evidence="15">
    <location>
        <begin position="656"/>
        <end position="730"/>
    </location>
</feature>
<sequence>MEKALELFLNIGLNEETARTTLEKTSWVSTDLTALIHQAGVTDGCDRAIGNLLYMMATKYHGKALAHRPTLLKYIVSSKITTTVQLEAAYSFLIKSKSGPEDLKLNELEEACGVGVEVSQEDIERAVEGIFQENMNSILEQRYRTDVGKHIENVMKRLPWADRKTVKRVMDGKMYELLGERTAADNGKPKKEKKEKPAKVEKAVVEAVPHPSDDELNPFSIFPHPNQNFAVHTKVVFSDNSVMEYSNTKEVLDKHLGVTGGKVYTRFPPEPNGYLHIGHAKAMFVDFGLAKERGGCCYLRYDDTNPEAEKKEYIDHIEDIVKWMGWEPFKVTYTSKYFQELYDLAVELIRRGHAYVDHQNADEIKDYREKKMNSPWRDRPIQESLKLFDEMRRGKIEEGKATLRMKQDMQNDNYNISHLTLMLVTNGKSIRLMTMLTALRASYYWLLNSLSLYMPHVWEYSRLNVTNTVMSKRKLNYIVTNKYVDGWDDPRLLTLAGLRRRGVTPTAINAFVRGLGITRSDGSMIHMSRLESHIREELNTTAPRTMVVLNPLKVVITNMEPDEVIEIDAKRWPNAQNDEDLSETYKVPFSRVVYIEQSDFRMEDSAKYYGLAPGKSVLLKYGFPIKCTNVVLGDDAETVCEVHAEYDPEKKPKLKTLHWVPEKDMLKVEVRKFEKLFNSENPAELNDDWLTDINPNSKVVVSDAYALSTIKDAVVGDTFQFERMGYYAVDKDSRPGKLVFNQTVTLKDGYKNGLLYEMLRPEKNGSSKSTWKVLVMDKFTVKIMSSVCKMSEITQEGISLVEVITKHRQPMTSMEAIYFIQPTEANVTTFLSDMTGKSPLYKKAFVFFSSPVSRSLVTLIRKDLRAMKRIGALKEMNLEYISMDSQGFVTNNENALEELYSDDENHQRADACLNVVAKRIATVLASLKEYPIVRYRGAKALDATTMTTYRELIPTKLAASVWNCLARYKQTIDDFPQTETCELLILDRSIDQIAPLIHEWTYDAMCHDLLSMEGNKYTHEVPSKTGDNPEKKEVLLDEEDPIWLELRDAHIADASERLHEKMTNFVSKNKAAQLKHSSKEFGDLSSKDLQKMVHALPQYSEQIDKLSLHVEIARTINRTIMEQGLRDLGQLEQDLVFGDAGRKEVINQESKLRLMMIFAAIYPKKFEGEKGRKMMELAKLSGDDVVAVNNLRLLGPVPTESKKSTTGSFPLKFDVLKKKRAARRDRVGETQTWQLSRFYPIVEELVEKLNKGHLPKQDYPCMNEPRPTFYSGSQSPSASPVLPHSRRTPTWARRHLSDDGYFSDSVLGRASSGLKRKGQRIFVFIVGGATRSELRVCHKLTEKLDREVILGSSSFLDPQTFLSKMKRLNEEEEISLDDIDI</sequence>
<evidence type="ECO:0000256" key="10">
    <source>
        <dbReference type="ARBA" id="ARBA00048270"/>
    </source>
</evidence>
<evidence type="ECO:0000259" key="12">
    <source>
        <dbReference type="Pfam" id="PF00749"/>
    </source>
</evidence>
<dbReference type="InterPro" id="IPR020061">
    <property type="entry name" value="Glu_tRNA_lig_a-bdl"/>
</dbReference>
<dbReference type="GO" id="GO:0004819">
    <property type="term" value="F:glutamine-tRNA ligase activity"/>
    <property type="evidence" value="ECO:0007669"/>
    <property type="project" value="UniProtKB-EC"/>
</dbReference>
<dbReference type="FunFam" id="1.10.8.1290:FF:000002">
    <property type="entry name" value="Glutamine--tRNA ligase cytoplasmic"/>
    <property type="match status" value="1"/>
</dbReference>
<comment type="similarity">
    <text evidence="2">Belongs to the STXBP/unc-18/SEC1 family.</text>
</comment>
<dbReference type="Gene3D" id="2.40.240.10">
    <property type="entry name" value="Ribosomal Protein L25, Chain P"/>
    <property type="match status" value="2"/>
</dbReference>
<dbReference type="SUPFAM" id="SSF56815">
    <property type="entry name" value="Sec1/munc18-like (SM) proteins"/>
    <property type="match status" value="1"/>
</dbReference>
<dbReference type="GO" id="GO:0009791">
    <property type="term" value="P:post-embryonic development"/>
    <property type="evidence" value="ECO:0007669"/>
    <property type="project" value="UniProtKB-ARBA"/>
</dbReference>
<dbReference type="Pfam" id="PF00995">
    <property type="entry name" value="Sec1"/>
    <property type="match status" value="1"/>
</dbReference>
<dbReference type="InterPro" id="IPR007639">
    <property type="entry name" value="Gln-tRNA-synth_Ib_RNA-bd_N"/>
</dbReference>
<dbReference type="Gene3D" id="1.25.40.60">
    <property type="match status" value="1"/>
</dbReference>
<dbReference type="Gene3D" id="1.10.1160.10">
    <property type="entry name" value="Glutamyl-trna Synthetase, Domain 2"/>
    <property type="match status" value="1"/>
</dbReference>
<dbReference type="PROSITE" id="PS00178">
    <property type="entry name" value="AA_TRNA_LIGASE_I"/>
    <property type="match status" value="1"/>
</dbReference>
<dbReference type="Gene3D" id="3.40.50.620">
    <property type="entry name" value="HUPs"/>
    <property type="match status" value="1"/>
</dbReference>
<dbReference type="InterPro" id="IPR050132">
    <property type="entry name" value="Gln/Glu-tRNA_Ligase"/>
</dbReference>
<feature type="domain" description="Glutaminyl-tRNA synthetase class Ib non-specific RNA-binding" evidence="14">
    <location>
        <begin position="3"/>
        <end position="162"/>
    </location>
</feature>
<keyword evidence="17" id="KW-1185">Reference proteome</keyword>
<evidence type="ECO:0000256" key="11">
    <source>
        <dbReference type="SAM" id="MobiDB-lite"/>
    </source>
</evidence>
<dbReference type="InterPro" id="IPR036045">
    <property type="entry name" value="Sec1-like_sf"/>
</dbReference>
<evidence type="ECO:0000313" key="17">
    <source>
        <dbReference type="Proteomes" id="UP000836841"/>
    </source>
</evidence>
<dbReference type="FunFam" id="3.90.830.10:FF:000008">
    <property type="entry name" value="SNARE-interacting protein KEULE"/>
    <property type="match status" value="1"/>
</dbReference>
<evidence type="ECO:0000256" key="3">
    <source>
        <dbReference type="ARBA" id="ARBA00012836"/>
    </source>
</evidence>
<dbReference type="FunFam" id="3.40.50.620:FF:000037">
    <property type="entry name" value="Glutamine--tRNA ligase cytoplasmic"/>
    <property type="match status" value="1"/>
</dbReference>
<evidence type="ECO:0000259" key="15">
    <source>
        <dbReference type="Pfam" id="PF20974"/>
    </source>
</evidence>
<dbReference type="EC" id="6.1.1.18" evidence="3"/>
<dbReference type="GO" id="GO:0048608">
    <property type="term" value="P:reproductive structure development"/>
    <property type="evidence" value="ECO:0007669"/>
    <property type="project" value="UniProtKB-ARBA"/>
</dbReference>
<feature type="domain" description="Glutamyl/glutaminyl-tRNA synthetase class Ib catalytic" evidence="12">
    <location>
        <begin position="262"/>
        <end position="419"/>
    </location>
</feature>
<evidence type="ECO:0000259" key="13">
    <source>
        <dbReference type="Pfam" id="PF03950"/>
    </source>
</evidence>
<keyword evidence="6" id="KW-0067">ATP-binding</keyword>
<dbReference type="Gene3D" id="1.10.8.1290">
    <property type="entry name" value="Glutaminyl-tRNA synthetase, non-specific RNA binding region part 1, domain 1"/>
    <property type="match status" value="1"/>
</dbReference>
<comment type="similarity">
    <text evidence="1">Belongs to the class-I aminoacyl-tRNA synthetase family.</text>
</comment>
<evidence type="ECO:0000256" key="7">
    <source>
        <dbReference type="ARBA" id="ARBA00022917"/>
    </source>
</evidence>
<dbReference type="Pfam" id="PF04558">
    <property type="entry name" value="tRNA_synt_1c_R1"/>
    <property type="match status" value="1"/>
</dbReference>
<gene>
    <name evidence="16" type="ORF">TAV2_LOCUS18932</name>
</gene>
<dbReference type="FunFam" id="1.10.1160.10:FF:000001">
    <property type="entry name" value="Glutamine--tRNA ligase"/>
    <property type="match status" value="1"/>
</dbReference>
<dbReference type="InterPro" id="IPR043154">
    <property type="entry name" value="Sec-1-like_dom1"/>
</dbReference>
<dbReference type="InterPro" id="IPR043127">
    <property type="entry name" value="Sec-1-like_dom3a"/>
</dbReference>
<evidence type="ECO:0000256" key="5">
    <source>
        <dbReference type="ARBA" id="ARBA00022741"/>
    </source>
</evidence>
<dbReference type="Gene3D" id="3.90.830.10">
    <property type="entry name" value="Syntaxin Binding Protein 1, Chain A, domain 2"/>
    <property type="match status" value="1"/>
</dbReference>
<evidence type="ECO:0000256" key="8">
    <source>
        <dbReference type="ARBA" id="ARBA00023146"/>
    </source>
</evidence>
<dbReference type="GO" id="GO:0006425">
    <property type="term" value="P:glutaminyl-tRNA aminoacylation"/>
    <property type="evidence" value="ECO:0007669"/>
    <property type="project" value="TreeGrafter"/>
</dbReference>
<dbReference type="Gene3D" id="3.40.50.1910">
    <property type="match status" value="2"/>
</dbReference>
<dbReference type="FunFam" id="1.10.10.2420:FF:000001">
    <property type="entry name" value="Glutamine--tRNA ligase cytoplasmic"/>
    <property type="match status" value="1"/>
</dbReference>
<keyword evidence="5" id="KW-0547">Nucleotide-binding</keyword>
<dbReference type="InterPro" id="IPR001412">
    <property type="entry name" value="aa-tRNA-synth_I_CS"/>
</dbReference>
<keyword evidence="8" id="KW-0030">Aminoacyl-tRNA synthetase</keyword>
<evidence type="ECO:0000256" key="2">
    <source>
        <dbReference type="ARBA" id="ARBA00009884"/>
    </source>
</evidence>
<dbReference type="GO" id="GO:0016192">
    <property type="term" value="P:vesicle-mediated transport"/>
    <property type="evidence" value="ECO:0007669"/>
    <property type="project" value="InterPro"/>
</dbReference>
<dbReference type="InterPro" id="IPR020058">
    <property type="entry name" value="Glu/Gln-tRNA-synth_Ib_cat-dom"/>
</dbReference>
<reference evidence="16 17" key="1">
    <citation type="submission" date="2022-03" db="EMBL/GenBank/DDBJ databases">
        <authorList>
            <person name="Nunn A."/>
            <person name="Chopra R."/>
            <person name="Nunn A."/>
            <person name="Contreras Garrido A."/>
        </authorList>
    </citation>
    <scope>NUCLEOTIDE SEQUENCE [LARGE SCALE GENOMIC DNA]</scope>
</reference>
<dbReference type="InterPro" id="IPR027482">
    <property type="entry name" value="Sec1-like_dom2"/>
</dbReference>
<protein>
    <recommendedName>
        <fullName evidence="3">glutamine--tRNA ligase</fullName>
        <ecNumber evidence="3">6.1.1.18</ecNumber>
    </recommendedName>
    <alternativeName>
        <fullName evidence="9">Glutaminyl-tRNA synthetase</fullName>
    </alternativeName>
</protein>
<dbReference type="InterPro" id="IPR014729">
    <property type="entry name" value="Rossmann-like_a/b/a_fold"/>
</dbReference>
<evidence type="ECO:0000259" key="14">
    <source>
        <dbReference type="Pfam" id="PF04558"/>
    </source>
</evidence>
<evidence type="ECO:0000256" key="6">
    <source>
        <dbReference type="ARBA" id="ARBA00022840"/>
    </source>
</evidence>
<evidence type="ECO:0000256" key="9">
    <source>
        <dbReference type="ARBA" id="ARBA00030466"/>
    </source>
</evidence>
<accession>A0AAU9SSF7</accession>
<dbReference type="EMBL" id="OU466862">
    <property type="protein sequence ID" value="CAH2071389.1"/>
    <property type="molecule type" value="Genomic_DNA"/>
</dbReference>
<dbReference type="InterPro" id="IPR049437">
    <property type="entry name" value="tRNA-synt_1c_C2"/>
</dbReference>
<dbReference type="Gene3D" id="1.10.10.2420">
    <property type="match status" value="1"/>
</dbReference>
<dbReference type="Pfam" id="PF20974">
    <property type="entry name" value="tRNA-synt_1c_C2"/>
    <property type="match status" value="1"/>
</dbReference>
<keyword evidence="7" id="KW-0648">Protein biosynthesis</keyword>
<name>A0AAU9SSF7_THLAR</name>
<dbReference type="GO" id="GO:0005829">
    <property type="term" value="C:cytosol"/>
    <property type="evidence" value="ECO:0007669"/>
    <property type="project" value="TreeGrafter"/>
</dbReference>
<dbReference type="SUPFAM" id="SSF50715">
    <property type="entry name" value="Ribosomal protein L25-like"/>
    <property type="match status" value="1"/>
</dbReference>
<dbReference type="Pfam" id="PF00749">
    <property type="entry name" value="tRNA-synt_1c"/>
    <property type="match status" value="2"/>
</dbReference>
<dbReference type="Gene3D" id="3.40.50.2060">
    <property type="match status" value="1"/>
</dbReference>
<evidence type="ECO:0000256" key="4">
    <source>
        <dbReference type="ARBA" id="ARBA00022598"/>
    </source>
</evidence>
<dbReference type="InterPro" id="IPR042559">
    <property type="entry name" value="Gln-tRNA-synth_Ib_RNA-bd_N_2"/>
</dbReference>
<feature type="region of interest" description="Disordered" evidence="11">
    <location>
        <begin position="181"/>
        <end position="200"/>
    </location>
</feature>
<dbReference type="InterPro" id="IPR042558">
    <property type="entry name" value="Gln-tRNA-synth_Ib_RNA-bd_N_1"/>
</dbReference>
<dbReference type="SUPFAM" id="SSF52374">
    <property type="entry name" value="Nucleotidylyl transferase"/>
    <property type="match status" value="1"/>
</dbReference>
<dbReference type="FunFam" id="2.40.240.10:FF:000011">
    <property type="entry name" value="Glutamine--tRNA ligase cytoplasmic"/>
    <property type="match status" value="1"/>
</dbReference>
<comment type="catalytic activity">
    <reaction evidence="10">
        <text>tRNA(Gln) + L-glutamine + ATP = L-glutaminyl-tRNA(Gln) + AMP + diphosphate</text>
        <dbReference type="Rhea" id="RHEA:20121"/>
        <dbReference type="Rhea" id="RHEA-COMP:9662"/>
        <dbReference type="Rhea" id="RHEA-COMP:9681"/>
        <dbReference type="ChEBI" id="CHEBI:30616"/>
        <dbReference type="ChEBI" id="CHEBI:33019"/>
        <dbReference type="ChEBI" id="CHEBI:58359"/>
        <dbReference type="ChEBI" id="CHEBI:78442"/>
        <dbReference type="ChEBI" id="CHEBI:78521"/>
        <dbReference type="ChEBI" id="CHEBI:456215"/>
        <dbReference type="EC" id="6.1.1.18"/>
    </reaction>
</comment>
<dbReference type="GO" id="GO:0005524">
    <property type="term" value="F:ATP binding"/>
    <property type="evidence" value="ECO:0007669"/>
    <property type="project" value="UniProtKB-KW"/>
</dbReference>
<feature type="domain" description="Glutamyl/glutaminyl-tRNA synthetase class Ib anti-codon binding" evidence="13">
    <location>
        <begin position="542"/>
        <end position="647"/>
    </location>
</feature>